<accession>A0ABP6TBW5</accession>
<dbReference type="Proteomes" id="UP001501676">
    <property type="component" value="Unassembled WGS sequence"/>
</dbReference>
<gene>
    <name evidence="2" type="ORF">GCM10020369_77360</name>
</gene>
<evidence type="ECO:0000313" key="2">
    <source>
        <dbReference type="EMBL" id="GAA3397365.1"/>
    </source>
</evidence>
<proteinExistence type="predicted"/>
<comment type="caution">
    <text evidence="2">The sequence shown here is derived from an EMBL/GenBank/DDBJ whole genome shotgun (WGS) entry which is preliminary data.</text>
</comment>
<protein>
    <submittedName>
        <fullName evidence="2">Uncharacterized protein</fullName>
    </submittedName>
</protein>
<feature type="region of interest" description="Disordered" evidence="1">
    <location>
        <begin position="30"/>
        <end position="73"/>
    </location>
</feature>
<sequence length="73" mass="8208">MPGRETAKMRPSEDLRIRTVVVRALRSTPVKRRVERQKAAQTSSVAARHTTVESPGPRRDTPFASRALEPNSR</sequence>
<reference evidence="3" key="1">
    <citation type="journal article" date="2019" name="Int. J. Syst. Evol. Microbiol.">
        <title>The Global Catalogue of Microorganisms (GCM) 10K type strain sequencing project: providing services to taxonomists for standard genome sequencing and annotation.</title>
        <authorList>
            <consortium name="The Broad Institute Genomics Platform"/>
            <consortium name="The Broad Institute Genome Sequencing Center for Infectious Disease"/>
            <person name="Wu L."/>
            <person name="Ma J."/>
        </authorList>
    </citation>
    <scope>NUCLEOTIDE SEQUENCE [LARGE SCALE GENOMIC DNA]</scope>
    <source>
        <strain evidence="3">JCM 9458</strain>
    </source>
</reference>
<name>A0ABP6TBW5_9ACTN</name>
<organism evidence="2 3">
    <name type="scientific">Cryptosporangium minutisporangium</name>
    <dbReference type="NCBI Taxonomy" id="113569"/>
    <lineage>
        <taxon>Bacteria</taxon>
        <taxon>Bacillati</taxon>
        <taxon>Actinomycetota</taxon>
        <taxon>Actinomycetes</taxon>
        <taxon>Cryptosporangiales</taxon>
        <taxon>Cryptosporangiaceae</taxon>
        <taxon>Cryptosporangium</taxon>
    </lineage>
</organism>
<evidence type="ECO:0000313" key="3">
    <source>
        <dbReference type="Proteomes" id="UP001501676"/>
    </source>
</evidence>
<dbReference type="EMBL" id="BAAAYN010000064">
    <property type="protein sequence ID" value="GAA3397365.1"/>
    <property type="molecule type" value="Genomic_DNA"/>
</dbReference>
<evidence type="ECO:0000256" key="1">
    <source>
        <dbReference type="SAM" id="MobiDB-lite"/>
    </source>
</evidence>
<keyword evidence="3" id="KW-1185">Reference proteome</keyword>